<dbReference type="OrthoDB" id="1113371at2759"/>
<evidence type="ECO:0000256" key="3">
    <source>
        <dbReference type="SAM" id="MobiDB-lite"/>
    </source>
</evidence>
<feature type="region of interest" description="Disordered" evidence="3">
    <location>
        <begin position="1"/>
        <end position="27"/>
    </location>
</feature>
<dbReference type="Proteomes" id="UP000886595">
    <property type="component" value="Unassembled WGS sequence"/>
</dbReference>
<evidence type="ECO:0000256" key="1">
    <source>
        <dbReference type="ARBA" id="ARBA00022670"/>
    </source>
</evidence>
<name>A0A8X7VC92_BRACI</name>
<evidence type="ECO:0000256" key="2">
    <source>
        <dbReference type="ARBA" id="ARBA00022801"/>
    </source>
</evidence>
<sequence length="153" mass="16203">MISSVAGGSGELGGIGEDMDGEEADSKVKDEDLMDSAGLDKLVGVIFSAHVSGSAEGELGGPMKASRKRGRNLMGHGLEPFGVELMADGYQNTRSGDCGPVAMKFMELHATGVEEPQVDDLTDGLVDIFRKQFAMDVYRDWIVPLYMGGNAGE</sequence>
<evidence type="ECO:0000313" key="5">
    <source>
        <dbReference type="EMBL" id="KAG2308576.1"/>
    </source>
</evidence>
<dbReference type="Pfam" id="PF02902">
    <property type="entry name" value="Peptidase_C48"/>
    <property type="match status" value="1"/>
</dbReference>
<feature type="domain" description="Ubiquitin-like protease family profile" evidence="4">
    <location>
        <begin position="73"/>
        <end position="139"/>
    </location>
</feature>
<keyword evidence="2" id="KW-0378">Hydrolase</keyword>
<gene>
    <name evidence="5" type="ORF">Bca52824_028324</name>
</gene>
<reference evidence="5 6" key="1">
    <citation type="submission" date="2020-02" db="EMBL/GenBank/DDBJ databases">
        <authorList>
            <person name="Ma Q."/>
            <person name="Huang Y."/>
            <person name="Song X."/>
            <person name="Pei D."/>
        </authorList>
    </citation>
    <scope>NUCLEOTIDE SEQUENCE [LARGE SCALE GENOMIC DNA]</scope>
    <source>
        <strain evidence="5">Sxm20200214</strain>
        <tissue evidence="5">Leaf</tissue>
    </source>
</reference>
<dbReference type="AlphaFoldDB" id="A0A8X7VC92"/>
<comment type="caution">
    <text evidence="5">The sequence shown here is derived from an EMBL/GenBank/DDBJ whole genome shotgun (WGS) entry which is preliminary data.</text>
</comment>
<dbReference type="GO" id="GO:0008234">
    <property type="term" value="F:cysteine-type peptidase activity"/>
    <property type="evidence" value="ECO:0007669"/>
    <property type="project" value="InterPro"/>
</dbReference>
<dbReference type="InterPro" id="IPR003653">
    <property type="entry name" value="Peptidase_C48_C"/>
</dbReference>
<proteinExistence type="predicted"/>
<keyword evidence="6" id="KW-1185">Reference proteome</keyword>
<accession>A0A8X7VC92</accession>
<feature type="compositionally biased region" description="Gly residues" evidence="3">
    <location>
        <begin position="7"/>
        <end position="16"/>
    </location>
</feature>
<evidence type="ECO:0000259" key="4">
    <source>
        <dbReference type="Pfam" id="PF02902"/>
    </source>
</evidence>
<keyword evidence="1" id="KW-0645">Protease</keyword>
<evidence type="ECO:0000313" key="6">
    <source>
        <dbReference type="Proteomes" id="UP000886595"/>
    </source>
</evidence>
<organism evidence="5 6">
    <name type="scientific">Brassica carinata</name>
    <name type="common">Ethiopian mustard</name>
    <name type="synonym">Abyssinian cabbage</name>
    <dbReference type="NCBI Taxonomy" id="52824"/>
    <lineage>
        <taxon>Eukaryota</taxon>
        <taxon>Viridiplantae</taxon>
        <taxon>Streptophyta</taxon>
        <taxon>Embryophyta</taxon>
        <taxon>Tracheophyta</taxon>
        <taxon>Spermatophyta</taxon>
        <taxon>Magnoliopsida</taxon>
        <taxon>eudicotyledons</taxon>
        <taxon>Gunneridae</taxon>
        <taxon>Pentapetalae</taxon>
        <taxon>rosids</taxon>
        <taxon>malvids</taxon>
        <taxon>Brassicales</taxon>
        <taxon>Brassicaceae</taxon>
        <taxon>Brassiceae</taxon>
        <taxon>Brassica</taxon>
    </lineage>
</organism>
<dbReference type="GO" id="GO:0006508">
    <property type="term" value="P:proteolysis"/>
    <property type="evidence" value="ECO:0007669"/>
    <property type="project" value="UniProtKB-KW"/>
</dbReference>
<protein>
    <recommendedName>
        <fullName evidence="4">Ubiquitin-like protease family profile domain-containing protein</fullName>
    </recommendedName>
</protein>
<dbReference type="EMBL" id="JAAMPC010000006">
    <property type="protein sequence ID" value="KAG2308576.1"/>
    <property type="molecule type" value="Genomic_DNA"/>
</dbReference>